<sequence length="93" mass="10501">EKSRMDEEREREREREEEEEKRGEEKGGRYSSRLHTPPVTFLGTSDSAPSRIPLPLFGYDDSLPHPNQSYCNAAAAAPPMLPPGLQFMHPPPP</sequence>
<evidence type="ECO:0000313" key="3">
    <source>
        <dbReference type="Proteomes" id="UP001432027"/>
    </source>
</evidence>
<accession>A0AAV5UHS7</accession>
<reference evidence="2" key="1">
    <citation type="submission" date="2023-10" db="EMBL/GenBank/DDBJ databases">
        <title>Genome assembly of Pristionchus species.</title>
        <authorList>
            <person name="Yoshida K."/>
            <person name="Sommer R.J."/>
        </authorList>
    </citation>
    <scope>NUCLEOTIDE SEQUENCE</scope>
    <source>
        <strain evidence="2">RS0144</strain>
    </source>
</reference>
<dbReference type="AlphaFoldDB" id="A0AAV5UHS7"/>
<evidence type="ECO:0000256" key="1">
    <source>
        <dbReference type="SAM" id="MobiDB-lite"/>
    </source>
</evidence>
<name>A0AAV5UHS7_9BILA</name>
<evidence type="ECO:0000313" key="2">
    <source>
        <dbReference type="EMBL" id="GMT06529.1"/>
    </source>
</evidence>
<feature type="region of interest" description="Disordered" evidence="1">
    <location>
        <begin position="1"/>
        <end position="50"/>
    </location>
</feature>
<feature type="non-terminal residue" evidence="2">
    <location>
        <position position="93"/>
    </location>
</feature>
<dbReference type="Proteomes" id="UP001432027">
    <property type="component" value="Unassembled WGS sequence"/>
</dbReference>
<feature type="non-terminal residue" evidence="2">
    <location>
        <position position="1"/>
    </location>
</feature>
<protein>
    <submittedName>
        <fullName evidence="2">Uncharacterized protein</fullName>
    </submittedName>
</protein>
<keyword evidence="3" id="KW-1185">Reference proteome</keyword>
<gene>
    <name evidence="2" type="ORF">PENTCL1PPCAC_28703</name>
</gene>
<organism evidence="2 3">
    <name type="scientific">Pristionchus entomophagus</name>
    <dbReference type="NCBI Taxonomy" id="358040"/>
    <lineage>
        <taxon>Eukaryota</taxon>
        <taxon>Metazoa</taxon>
        <taxon>Ecdysozoa</taxon>
        <taxon>Nematoda</taxon>
        <taxon>Chromadorea</taxon>
        <taxon>Rhabditida</taxon>
        <taxon>Rhabditina</taxon>
        <taxon>Diplogasteromorpha</taxon>
        <taxon>Diplogasteroidea</taxon>
        <taxon>Neodiplogasteridae</taxon>
        <taxon>Pristionchus</taxon>
    </lineage>
</organism>
<comment type="caution">
    <text evidence="2">The sequence shown here is derived from an EMBL/GenBank/DDBJ whole genome shotgun (WGS) entry which is preliminary data.</text>
</comment>
<dbReference type="EMBL" id="BTSX01000006">
    <property type="protein sequence ID" value="GMT06529.1"/>
    <property type="molecule type" value="Genomic_DNA"/>
</dbReference>
<feature type="compositionally biased region" description="Basic and acidic residues" evidence="1">
    <location>
        <begin position="1"/>
        <end position="28"/>
    </location>
</feature>
<proteinExistence type="predicted"/>